<name>A0A5M9JD58_MONFR</name>
<evidence type="ECO:0000313" key="2">
    <source>
        <dbReference type="Proteomes" id="UP000322873"/>
    </source>
</evidence>
<organism evidence="1 2">
    <name type="scientific">Monilinia fructicola</name>
    <name type="common">Brown rot fungus</name>
    <name type="synonym">Ciboria fructicola</name>
    <dbReference type="NCBI Taxonomy" id="38448"/>
    <lineage>
        <taxon>Eukaryota</taxon>
        <taxon>Fungi</taxon>
        <taxon>Dikarya</taxon>
        <taxon>Ascomycota</taxon>
        <taxon>Pezizomycotina</taxon>
        <taxon>Leotiomycetes</taxon>
        <taxon>Helotiales</taxon>
        <taxon>Sclerotiniaceae</taxon>
        <taxon>Monilinia</taxon>
    </lineage>
</organism>
<dbReference type="Proteomes" id="UP000322873">
    <property type="component" value="Unassembled WGS sequence"/>
</dbReference>
<dbReference type="AlphaFoldDB" id="A0A5M9JD58"/>
<proteinExistence type="predicted"/>
<gene>
    <name evidence="1" type="ORF">EYC84_009091</name>
</gene>
<accession>A0A5M9JD58</accession>
<keyword evidence="2" id="KW-1185">Reference proteome</keyword>
<reference evidence="1 2" key="1">
    <citation type="submission" date="2019-06" db="EMBL/GenBank/DDBJ databases">
        <title>Genome Sequence of the Brown Rot Fungal Pathogen Monilinia fructicola.</title>
        <authorList>
            <person name="De Miccolis Angelini R.M."/>
            <person name="Landi L."/>
            <person name="Abate D."/>
            <person name="Pollastro S."/>
            <person name="Romanazzi G."/>
            <person name="Faretra F."/>
        </authorList>
    </citation>
    <scope>NUCLEOTIDE SEQUENCE [LARGE SCALE GENOMIC DNA]</scope>
    <source>
        <strain evidence="1 2">Mfrc123</strain>
    </source>
</reference>
<comment type="caution">
    <text evidence="1">The sequence shown here is derived from an EMBL/GenBank/DDBJ whole genome shotgun (WGS) entry which is preliminary data.</text>
</comment>
<protein>
    <submittedName>
        <fullName evidence="1">Uncharacterized protein</fullName>
    </submittedName>
</protein>
<sequence>MGDMETGSGYSFTRYGRVGYGNSRSYGRIGGTALIKDSRDCSLGEETFPFTFKYHLVGQAGVKQSHSPL</sequence>
<dbReference type="EMBL" id="VICG01000012">
    <property type="protein sequence ID" value="KAA8566540.1"/>
    <property type="molecule type" value="Genomic_DNA"/>
</dbReference>
<evidence type="ECO:0000313" key="1">
    <source>
        <dbReference type="EMBL" id="KAA8566540.1"/>
    </source>
</evidence>